<proteinExistence type="predicted"/>
<evidence type="ECO:0000256" key="1">
    <source>
        <dbReference type="ARBA" id="ARBA00022630"/>
    </source>
</evidence>
<keyword evidence="2" id="KW-0560">Oxidoreductase</keyword>
<evidence type="ECO:0000259" key="4">
    <source>
        <dbReference type="Pfam" id="PF07992"/>
    </source>
</evidence>
<reference evidence="6" key="1">
    <citation type="journal article" date="2019" name="Int. J. Syst. Evol. Microbiol.">
        <title>The Global Catalogue of Microorganisms (GCM) 10K type strain sequencing project: providing services to taxonomists for standard genome sequencing and annotation.</title>
        <authorList>
            <consortium name="The Broad Institute Genomics Platform"/>
            <consortium name="The Broad Institute Genome Sequencing Center for Infectious Disease"/>
            <person name="Wu L."/>
            <person name="Ma J."/>
        </authorList>
    </citation>
    <scope>NUCLEOTIDE SEQUENCE [LARGE SCALE GENOMIC DNA]</scope>
    <source>
        <strain evidence="6">CCUG 56401</strain>
    </source>
</reference>
<sequence>MSRRTQPDDRYDVVIVGGGPAGLSAALVLGRARRSTLVIDAGRPRNAPAEHMHGFLSRDGAPPGELLAAGREEVRHYGGEVRSGEAVAARPDPDGFTASLSDGTEVRARRLLVTAGLVDELPEVPGLAARWGRDVLHCPYCHGWEFRDQPIGVLSTGPLTMHQTLLLRQWTDRLTLLQHTGPRPGDEEAEQLAARGITVVPGEVAALEVTADRLTGVRLRDGELVPLRALAVAPRVVPRAAVLNTLGLEPVAHPSGAGEHIAADATGRTALPGVWAAGNIVDPAANVLAAAASGATAAAAINADLITEDTRRAVAARRAPFSAQSEARLCEQVAGERRHGF</sequence>
<dbReference type="Pfam" id="PF07992">
    <property type="entry name" value="Pyr_redox_2"/>
    <property type="match status" value="1"/>
</dbReference>
<dbReference type="Gene3D" id="3.50.50.60">
    <property type="entry name" value="FAD/NAD(P)-binding domain"/>
    <property type="match status" value="2"/>
</dbReference>
<comment type="catalytic activity">
    <reaction evidence="3">
        <text>[thioredoxin]-dithiol + NADP(+) = [thioredoxin]-disulfide + NADPH + H(+)</text>
        <dbReference type="Rhea" id="RHEA:20345"/>
        <dbReference type="Rhea" id="RHEA-COMP:10698"/>
        <dbReference type="Rhea" id="RHEA-COMP:10700"/>
        <dbReference type="ChEBI" id="CHEBI:15378"/>
        <dbReference type="ChEBI" id="CHEBI:29950"/>
        <dbReference type="ChEBI" id="CHEBI:50058"/>
        <dbReference type="ChEBI" id="CHEBI:57783"/>
        <dbReference type="ChEBI" id="CHEBI:58349"/>
        <dbReference type="EC" id="1.8.1.9"/>
    </reaction>
</comment>
<keyword evidence="6" id="KW-1185">Reference proteome</keyword>
<dbReference type="PANTHER" id="PTHR48105">
    <property type="entry name" value="THIOREDOXIN REDUCTASE 1-RELATED-RELATED"/>
    <property type="match status" value="1"/>
</dbReference>
<comment type="caution">
    <text evidence="5">The sequence shown here is derived from an EMBL/GenBank/DDBJ whole genome shotgun (WGS) entry which is preliminary data.</text>
</comment>
<dbReference type="Proteomes" id="UP001597018">
    <property type="component" value="Unassembled WGS sequence"/>
</dbReference>
<evidence type="ECO:0000256" key="3">
    <source>
        <dbReference type="ARBA" id="ARBA00048132"/>
    </source>
</evidence>
<protein>
    <submittedName>
        <fullName evidence="5">NAD(P)/FAD-dependent oxidoreductase</fullName>
    </submittedName>
</protein>
<dbReference type="InterPro" id="IPR023753">
    <property type="entry name" value="FAD/NAD-binding_dom"/>
</dbReference>
<feature type="domain" description="FAD/NAD(P)-binding" evidence="4">
    <location>
        <begin position="11"/>
        <end position="291"/>
    </location>
</feature>
<organism evidence="5 6">
    <name type="scientific">Saccharopolyspora rosea</name>
    <dbReference type="NCBI Taxonomy" id="524884"/>
    <lineage>
        <taxon>Bacteria</taxon>
        <taxon>Bacillati</taxon>
        <taxon>Actinomycetota</taxon>
        <taxon>Actinomycetes</taxon>
        <taxon>Pseudonocardiales</taxon>
        <taxon>Pseudonocardiaceae</taxon>
        <taxon>Saccharopolyspora</taxon>
    </lineage>
</organism>
<name>A0ABW3FM79_9PSEU</name>
<evidence type="ECO:0000313" key="5">
    <source>
        <dbReference type="EMBL" id="MFD0919382.1"/>
    </source>
</evidence>
<dbReference type="PRINTS" id="PR00469">
    <property type="entry name" value="PNDRDTASEII"/>
</dbReference>
<keyword evidence="1" id="KW-0285">Flavoprotein</keyword>
<dbReference type="InterPro" id="IPR036188">
    <property type="entry name" value="FAD/NAD-bd_sf"/>
</dbReference>
<dbReference type="SUPFAM" id="SSF51905">
    <property type="entry name" value="FAD/NAD(P)-binding domain"/>
    <property type="match status" value="1"/>
</dbReference>
<evidence type="ECO:0000313" key="6">
    <source>
        <dbReference type="Proteomes" id="UP001597018"/>
    </source>
</evidence>
<gene>
    <name evidence="5" type="ORF">ACFQ16_06485</name>
</gene>
<dbReference type="InterPro" id="IPR050097">
    <property type="entry name" value="Ferredoxin-NADP_redctase_2"/>
</dbReference>
<accession>A0ABW3FM79</accession>
<evidence type="ECO:0000256" key="2">
    <source>
        <dbReference type="ARBA" id="ARBA00023002"/>
    </source>
</evidence>
<dbReference type="PRINTS" id="PR00368">
    <property type="entry name" value="FADPNR"/>
</dbReference>
<dbReference type="RefSeq" id="WP_263252853.1">
    <property type="nucleotide sequence ID" value="NZ_BAABLT010000001.1"/>
</dbReference>
<dbReference type="EMBL" id="JBHTIW010000003">
    <property type="protein sequence ID" value="MFD0919382.1"/>
    <property type="molecule type" value="Genomic_DNA"/>
</dbReference>